<dbReference type="VEuPathDB" id="FungiDB:FOXG_10927"/>
<dbReference type="Pfam" id="PF05368">
    <property type="entry name" value="NmrA"/>
    <property type="match status" value="1"/>
</dbReference>
<keyword evidence="3" id="KW-0560">Oxidoreductase</keyword>
<dbReference type="VEuPathDB" id="FungiDB:FOC4_g10007622"/>
<dbReference type="Gene3D" id="3.40.50.720">
    <property type="entry name" value="NAD(P)-binding Rossmann-like Domain"/>
    <property type="match status" value="1"/>
</dbReference>
<dbReference type="PANTHER" id="PTHR47706:SF4">
    <property type="entry name" value="NMRA-LIKE DOMAIN-CONTAINING PROTEIN"/>
    <property type="match status" value="1"/>
</dbReference>
<keyword evidence="2" id="KW-0521">NADP</keyword>
<proteinExistence type="inferred from homology"/>
<evidence type="ECO:0000259" key="4">
    <source>
        <dbReference type="Pfam" id="PF05368"/>
    </source>
</evidence>
<organism evidence="5 6">
    <name type="scientific">Fusarium oxysporum</name>
    <name type="common">Fusarium vascular wilt</name>
    <dbReference type="NCBI Taxonomy" id="5507"/>
    <lineage>
        <taxon>Eukaryota</taxon>
        <taxon>Fungi</taxon>
        <taxon>Dikarya</taxon>
        <taxon>Ascomycota</taxon>
        <taxon>Pezizomycotina</taxon>
        <taxon>Sordariomycetes</taxon>
        <taxon>Hypocreomycetidae</taxon>
        <taxon>Hypocreales</taxon>
        <taxon>Nectriaceae</taxon>
        <taxon>Fusarium</taxon>
        <taxon>Fusarium oxysporum species complex</taxon>
    </lineage>
</organism>
<dbReference type="VEuPathDB" id="FungiDB:HZS61_000070"/>
<dbReference type="VEuPathDB" id="FungiDB:FOZG_00128"/>
<reference evidence="5 6" key="1">
    <citation type="journal article" date="2018" name="Sci. Rep.">
        <title>Characterisation of pathogen-specific regions and novel effector candidates in Fusarium oxysporum f. sp. cepae.</title>
        <authorList>
            <person name="Armitage A.D."/>
            <person name="Taylor A."/>
            <person name="Sobczyk M.K."/>
            <person name="Baxter L."/>
            <person name="Greenfield B.P."/>
            <person name="Bates H.J."/>
            <person name="Wilson F."/>
            <person name="Jackson A.C."/>
            <person name="Ott S."/>
            <person name="Harrison R.J."/>
            <person name="Clarkson J.P."/>
        </authorList>
    </citation>
    <scope>NUCLEOTIDE SEQUENCE [LARGE SCALE GENOMIC DNA]</scope>
    <source>
        <strain evidence="5 6">Fo_A13</strain>
    </source>
</reference>
<dbReference type="AlphaFoldDB" id="A0A420NXJ6"/>
<feature type="domain" description="NmrA-like" evidence="4">
    <location>
        <begin position="16"/>
        <end position="288"/>
    </location>
</feature>
<comment type="caution">
    <text evidence="5">The sequence shown here is derived from an EMBL/GenBank/DDBJ whole genome shotgun (WGS) entry which is preliminary data.</text>
</comment>
<protein>
    <recommendedName>
        <fullName evidence="4">NmrA-like domain-containing protein</fullName>
    </recommendedName>
</protein>
<dbReference type="GO" id="GO:0016491">
    <property type="term" value="F:oxidoreductase activity"/>
    <property type="evidence" value="ECO:0007669"/>
    <property type="project" value="UniProtKB-KW"/>
</dbReference>
<dbReference type="Proteomes" id="UP000285084">
    <property type="component" value="Unassembled WGS sequence"/>
</dbReference>
<evidence type="ECO:0000256" key="1">
    <source>
        <dbReference type="ARBA" id="ARBA00005725"/>
    </source>
</evidence>
<dbReference type="SUPFAM" id="SSF51735">
    <property type="entry name" value="NAD(P)-binding Rossmann-fold domains"/>
    <property type="match status" value="1"/>
</dbReference>
<dbReference type="InterPro" id="IPR036291">
    <property type="entry name" value="NAD(P)-bd_dom_sf"/>
</dbReference>
<dbReference type="EMBL" id="MRCX01000008">
    <property type="protein sequence ID" value="RKK84956.1"/>
    <property type="molecule type" value="Genomic_DNA"/>
</dbReference>
<evidence type="ECO:0000313" key="6">
    <source>
        <dbReference type="Proteomes" id="UP000285084"/>
    </source>
</evidence>
<dbReference type="VEuPathDB" id="FungiDB:FOIG_16596"/>
<comment type="similarity">
    <text evidence="1">Belongs to the NmrA-type oxidoreductase family. Isoflavone reductase subfamily.</text>
</comment>
<name>A0A420NXJ6_FUSOX</name>
<evidence type="ECO:0000256" key="2">
    <source>
        <dbReference type="ARBA" id="ARBA00022857"/>
    </source>
</evidence>
<evidence type="ECO:0000256" key="3">
    <source>
        <dbReference type="ARBA" id="ARBA00023002"/>
    </source>
</evidence>
<accession>A0A420NXJ6</accession>
<dbReference type="InterPro" id="IPR051609">
    <property type="entry name" value="NmrA/Isoflavone_reductase-like"/>
</dbReference>
<evidence type="ECO:0000313" key="5">
    <source>
        <dbReference type="EMBL" id="RKK84956.1"/>
    </source>
</evidence>
<dbReference type="InterPro" id="IPR008030">
    <property type="entry name" value="NmrA-like"/>
</dbReference>
<dbReference type="VEuPathDB" id="FungiDB:FOC1_g10013455"/>
<gene>
    <name evidence="5" type="ORF">BFJ69_g1656</name>
</gene>
<dbReference type="PANTHER" id="PTHR47706">
    <property type="entry name" value="NMRA-LIKE FAMILY PROTEIN"/>
    <property type="match status" value="1"/>
</dbReference>
<sequence>MVKVGIAGAGSVEGGQHEIVALVRKDPANYPQQPNVNWIQISYEDKSELVKHLRGVDVVLNFIVVNEDAENTVGKFVIDAAVAAGVKRYAPSEWATGQKLRDAIDSLGFYRSKLAIQEYLEEINKDRKVIEYTLFQPGIFLDYLGHPHKRLKYLYSMDSPWLVRENRIVSVKGSEDKPLTFTAARDIGRIVRRAIEYEGEWPRIGGIMGNQVTPRQLKQIVQRVTEAGVLAVDLPVMAHPAMTDEMRTVYHVPLWVGMLRSTALGAWTVSDEWNKIFPDYKFVAVEDYIKEVWGKQK</sequence>
<dbReference type="VEuPathDB" id="FungiDB:FOMG_00135"/>